<dbReference type="EC" id="6.1.1.11" evidence="1 7"/>
<dbReference type="Pfam" id="PF00587">
    <property type="entry name" value="tRNA-synt_2b"/>
    <property type="match status" value="1"/>
</dbReference>
<dbReference type="Gene3D" id="1.10.287.40">
    <property type="entry name" value="Serine-tRNA synthetase, tRNA binding domain"/>
    <property type="match status" value="1"/>
</dbReference>
<evidence type="ECO:0000259" key="12">
    <source>
        <dbReference type="PROSITE" id="PS50862"/>
    </source>
</evidence>
<evidence type="ECO:0000256" key="10">
    <source>
        <dbReference type="SAM" id="Coils"/>
    </source>
</evidence>
<dbReference type="PROSITE" id="PS50862">
    <property type="entry name" value="AA_TRNA_LIGASE_II"/>
    <property type="match status" value="1"/>
</dbReference>
<keyword evidence="4 9" id="KW-0067">ATP-binding</keyword>
<feature type="binding site" evidence="8">
    <location>
        <position position="376"/>
    </location>
    <ligand>
        <name>L-serine</name>
        <dbReference type="ChEBI" id="CHEBI:33384"/>
    </ligand>
</feature>
<dbReference type="Gene3D" id="3.30.930.10">
    <property type="entry name" value="Bira Bifunctional Protein, Domain 2"/>
    <property type="match status" value="1"/>
</dbReference>
<evidence type="ECO:0000256" key="4">
    <source>
        <dbReference type="ARBA" id="ARBA00022840"/>
    </source>
</evidence>
<proteinExistence type="predicted"/>
<dbReference type="InterPro" id="IPR042103">
    <property type="entry name" value="SerRS_1_N_sf"/>
</dbReference>
<gene>
    <name evidence="13" type="ORF">A2373_01910</name>
</gene>
<feature type="binding site" evidence="9">
    <location>
        <begin position="343"/>
        <end position="346"/>
    </location>
    <ligand>
        <name>ATP</name>
        <dbReference type="ChEBI" id="CHEBI:30616"/>
    </ligand>
</feature>
<feature type="domain" description="Aminoacyl-transfer RNA synthetases class-II family profile" evidence="12">
    <location>
        <begin position="173"/>
        <end position="403"/>
    </location>
</feature>
<feature type="region of interest" description="Disordered" evidence="11">
    <location>
        <begin position="398"/>
        <end position="417"/>
    </location>
</feature>
<feature type="binding site" evidence="8">
    <location>
        <position position="276"/>
    </location>
    <ligand>
        <name>L-serine</name>
        <dbReference type="ChEBI" id="CHEBI:33384"/>
    </ligand>
</feature>
<dbReference type="InterPro" id="IPR033729">
    <property type="entry name" value="SerRS_core"/>
</dbReference>
<dbReference type="SUPFAM" id="SSF55681">
    <property type="entry name" value="Class II aaRS and biotin synthetases"/>
    <property type="match status" value="1"/>
</dbReference>
<dbReference type="GO" id="GO:0005737">
    <property type="term" value="C:cytoplasm"/>
    <property type="evidence" value="ECO:0007669"/>
    <property type="project" value="UniProtKB-UniRule"/>
</dbReference>
<dbReference type="InterPro" id="IPR002314">
    <property type="entry name" value="aa-tRNA-synt_IIb"/>
</dbReference>
<reference evidence="13 14" key="1">
    <citation type="journal article" date="2016" name="Nat. Commun.">
        <title>Thousands of microbial genomes shed light on interconnected biogeochemical processes in an aquifer system.</title>
        <authorList>
            <person name="Anantharaman K."/>
            <person name="Brown C.T."/>
            <person name="Hug L.A."/>
            <person name="Sharon I."/>
            <person name="Castelle C.J."/>
            <person name="Probst A.J."/>
            <person name="Thomas B.C."/>
            <person name="Singh A."/>
            <person name="Wilkins M.J."/>
            <person name="Karaoz U."/>
            <person name="Brodie E.L."/>
            <person name="Williams K.H."/>
            <person name="Hubbard S.S."/>
            <person name="Banfield J.F."/>
        </authorList>
    </citation>
    <scope>NUCLEOTIDE SEQUENCE [LARGE SCALE GENOMIC DNA]</scope>
</reference>
<dbReference type="NCBIfam" id="TIGR00414">
    <property type="entry name" value="serS"/>
    <property type="match status" value="1"/>
</dbReference>
<evidence type="ECO:0000256" key="5">
    <source>
        <dbReference type="ARBA" id="ARBA00022917"/>
    </source>
</evidence>
<dbReference type="InterPro" id="IPR006195">
    <property type="entry name" value="aa-tRNA-synth_II"/>
</dbReference>
<keyword evidence="10" id="KW-0175">Coiled coil</keyword>
<evidence type="ECO:0000313" key="14">
    <source>
        <dbReference type="Proteomes" id="UP000176300"/>
    </source>
</evidence>
<dbReference type="InterPro" id="IPR002317">
    <property type="entry name" value="Ser-tRNA-ligase_type_1"/>
</dbReference>
<feature type="binding site" evidence="9">
    <location>
        <begin position="269"/>
        <end position="272"/>
    </location>
    <ligand>
        <name>ATP</name>
        <dbReference type="ChEBI" id="CHEBI:30616"/>
    </ligand>
</feature>
<accession>A0A1F6NJK1</accession>
<dbReference type="PIRSF" id="PIRSF001529">
    <property type="entry name" value="Ser-tRNA-synth_IIa"/>
    <property type="match status" value="1"/>
</dbReference>
<evidence type="ECO:0000256" key="1">
    <source>
        <dbReference type="ARBA" id="ARBA00012840"/>
    </source>
</evidence>
<dbReference type="STRING" id="1798697.A2373_01910"/>
<dbReference type="InterPro" id="IPR010978">
    <property type="entry name" value="tRNA-bd_arm"/>
</dbReference>
<sequence length="417" mass="47364">MLDVKFIKENFKLVADNCVNRGVKVDLKKFLDLDEARRKMITKIEEMRAQRNTKSKTKPTEEEIKLMKEVGEEIKNLEVELKSVNEEHKNLLYKIPNLSHPESPVGGEDKFTVVYEYGKPPKFDFTPKTHEQIMLDLDLVDFDRGTKVAGSKFYFVKNDAVRLNQALLNYGLDILEKHNFVLMETPDLAKEAILDGAGFNPRSEEESQIYSIENTDLKLIATAEIPLLGFHSDEVIDLSAGPKKYAAISHCFRTEAGAYGKAGKGLYRVHQFTKLEMFVYCKPEDSEKLHKELLEIEKEICKGLDLHYRVIDIPTGDLGGPAYRKYDIEAWMTMQGKNGGYGEITSASNCTDFQARRLNIKYKIDAGKPEYAHTLNGTAVVLSRFPIAVLENHQNKDGSVSVPKALRKHMGKKKIKK</sequence>
<organism evidence="13 14">
    <name type="scientific">Candidatus Magasanikbacteria bacterium RIFOXYB1_FULL_40_15</name>
    <dbReference type="NCBI Taxonomy" id="1798697"/>
    <lineage>
        <taxon>Bacteria</taxon>
        <taxon>Candidatus Magasanikiibacteriota</taxon>
    </lineage>
</organism>
<name>A0A1F6NJK1_9BACT</name>
<feature type="binding site" evidence="9">
    <location>
        <begin position="253"/>
        <end position="255"/>
    </location>
    <ligand>
        <name>ATP</name>
        <dbReference type="ChEBI" id="CHEBI:30616"/>
    </ligand>
</feature>
<feature type="binding site" evidence="8">
    <location>
        <position position="222"/>
    </location>
    <ligand>
        <name>L-serine</name>
        <dbReference type="ChEBI" id="CHEBI:33384"/>
    </ligand>
</feature>
<evidence type="ECO:0000256" key="7">
    <source>
        <dbReference type="NCBIfam" id="TIGR00414"/>
    </source>
</evidence>
<dbReference type="InterPro" id="IPR045864">
    <property type="entry name" value="aa-tRNA-synth_II/BPL/LPL"/>
</dbReference>
<evidence type="ECO:0000313" key="13">
    <source>
        <dbReference type="EMBL" id="OGH83854.1"/>
    </source>
</evidence>
<keyword evidence="2 13" id="KW-0436">Ligase</keyword>
<dbReference type="Pfam" id="PF02403">
    <property type="entry name" value="Seryl_tRNA_N"/>
    <property type="match status" value="1"/>
</dbReference>
<evidence type="ECO:0000256" key="9">
    <source>
        <dbReference type="PIRSR" id="PIRSR001529-2"/>
    </source>
</evidence>
<evidence type="ECO:0000256" key="6">
    <source>
        <dbReference type="ARBA" id="ARBA00023146"/>
    </source>
</evidence>
<comment type="caution">
    <text evidence="13">The sequence shown here is derived from an EMBL/GenBank/DDBJ whole genome shotgun (WGS) entry which is preliminary data.</text>
</comment>
<protein>
    <recommendedName>
        <fullName evidence="1 7">Serine--tRNA ligase</fullName>
        <ecNumber evidence="1 7">6.1.1.11</ecNumber>
    </recommendedName>
</protein>
<feature type="compositionally biased region" description="Basic residues" evidence="11">
    <location>
        <begin position="405"/>
        <end position="417"/>
    </location>
</feature>
<keyword evidence="6" id="KW-0030">Aminoacyl-tRNA synthetase</keyword>
<dbReference type="InterPro" id="IPR015866">
    <property type="entry name" value="Ser-tRNA-synth_1_N"/>
</dbReference>
<keyword evidence="3" id="KW-0547">Nucleotide-binding</keyword>
<keyword evidence="5" id="KW-0648">Protein biosynthesis</keyword>
<dbReference type="GO" id="GO:0004828">
    <property type="term" value="F:serine-tRNA ligase activity"/>
    <property type="evidence" value="ECO:0007669"/>
    <property type="project" value="UniProtKB-UniRule"/>
</dbReference>
<dbReference type="Proteomes" id="UP000176300">
    <property type="component" value="Unassembled WGS sequence"/>
</dbReference>
<dbReference type="CDD" id="cd00770">
    <property type="entry name" value="SerRS_core"/>
    <property type="match status" value="1"/>
</dbReference>
<dbReference type="GO" id="GO:0005524">
    <property type="term" value="F:ATP binding"/>
    <property type="evidence" value="ECO:0007669"/>
    <property type="project" value="UniProtKB-KW"/>
</dbReference>
<dbReference type="PANTHER" id="PTHR11778">
    <property type="entry name" value="SERYL-TRNA SYNTHETASE"/>
    <property type="match status" value="1"/>
</dbReference>
<dbReference type="EMBL" id="MFQS01000009">
    <property type="protein sequence ID" value="OGH83854.1"/>
    <property type="molecule type" value="Genomic_DNA"/>
</dbReference>
<dbReference type="GO" id="GO:0006434">
    <property type="term" value="P:seryl-tRNA aminoacylation"/>
    <property type="evidence" value="ECO:0007669"/>
    <property type="project" value="UniProtKB-UniRule"/>
</dbReference>
<feature type="coiled-coil region" evidence="10">
    <location>
        <begin position="60"/>
        <end position="94"/>
    </location>
</feature>
<evidence type="ECO:0000256" key="11">
    <source>
        <dbReference type="SAM" id="MobiDB-lite"/>
    </source>
</evidence>
<evidence type="ECO:0000256" key="8">
    <source>
        <dbReference type="PIRSR" id="PIRSR001529-1"/>
    </source>
</evidence>
<evidence type="ECO:0000256" key="2">
    <source>
        <dbReference type="ARBA" id="ARBA00022598"/>
    </source>
</evidence>
<feature type="site" description="Important for serine binding" evidence="8">
    <location>
        <position position="378"/>
    </location>
</feature>
<evidence type="ECO:0000256" key="3">
    <source>
        <dbReference type="ARBA" id="ARBA00022741"/>
    </source>
</evidence>
<dbReference type="AlphaFoldDB" id="A0A1F6NJK1"/>
<dbReference type="PRINTS" id="PR00981">
    <property type="entry name" value="TRNASYNTHSER"/>
</dbReference>
<feature type="binding site" evidence="8">
    <location>
        <position position="253"/>
    </location>
    <ligand>
        <name>L-serine</name>
        <dbReference type="ChEBI" id="CHEBI:33384"/>
    </ligand>
</feature>
<dbReference type="SUPFAM" id="SSF46589">
    <property type="entry name" value="tRNA-binding arm"/>
    <property type="match status" value="1"/>
</dbReference>